<dbReference type="Gene3D" id="3.40.190.290">
    <property type="match status" value="1"/>
</dbReference>
<reference evidence="6" key="1">
    <citation type="journal article" date="2021" name="Gut Microbes">
        <title>A synthetic consortium of 100 gut commensals modulates the composition and function in a colon model of the microbiome of elderly subjects.</title>
        <authorList>
            <person name="Perez M."/>
            <person name="Ntemiri A."/>
            <person name="Tan H."/>
            <person name="Harris H.M.B."/>
            <person name="Roager H.M."/>
            <person name="Ribiere C."/>
            <person name="O'Toole P.W."/>
        </authorList>
    </citation>
    <scope>NUCLEOTIDE SEQUENCE</scope>
    <source>
        <strain evidence="6">MCC335</strain>
    </source>
</reference>
<keyword evidence="4" id="KW-0804">Transcription</keyword>
<dbReference type="EMBL" id="WQPS01000034">
    <property type="protein sequence ID" value="MBT9811739.1"/>
    <property type="molecule type" value="Genomic_DNA"/>
</dbReference>
<dbReference type="Proteomes" id="UP000708338">
    <property type="component" value="Unassembled WGS sequence"/>
</dbReference>
<dbReference type="PANTHER" id="PTHR30346:SF28">
    <property type="entry name" value="HTH-TYPE TRANSCRIPTIONAL REGULATOR CYNR"/>
    <property type="match status" value="1"/>
</dbReference>
<organism evidence="6 7">
    <name type="scientific">Enterocloster citroniae</name>
    <dbReference type="NCBI Taxonomy" id="358743"/>
    <lineage>
        <taxon>Bacteria</taxon>
        <taxon>Bacillati</taxon>
        <taxon>Bacillota</taxon>
        <taxon>Clostridia</taxon>
        <taxon>Lachnospirales</taxon>
        <taxon>Lachnospiraceae</taxon>
        <taxon>Enterocloster</taxon>
    </lineage>
</organism>
<dbReference type="SUPFAM" id="SSF46785">
    <property type="entry name" value="Winged helix' DNA-binding domain"/>
    <property type="match status" value="1"/>
</dbReference>
<dbReference type="PANTHER" id="PTHR30346">
    <property type="entry name" value="TRANSCRIPTIONAL DUAL REGULATOR HCAR-RELATED"/>
    <property type="match status" value="1"/>
</dbReference>
<dbReference type="CDD" id="cd05466">
    <property type="entry name" value="PBP2_LTTR_substrate"/>
    <property type="match status" value="1"/>
</dbReference>
<evidence type="ECO:0000256" key="2">
    <source>
        <dbReference type="ARBA" id="ARBA00023015"/>
    </source>
</evidence>
<dbReference type="SUPFAM" id="SSF53850">
    <property type="entry name" value="Periplasmic binding protein-like II"/>
    <property type="match status" value="1"/>
</dbReference>
<dbReference type="Pfam" id="PF00126">
    <property type="entry name" value="HTH_1"/>
    <property type="match status" value="1"/>
</dbReference>
<dbReference type="PRINTS" id="PR00039">
    <property type="entry name" value="HTHLYSR"/>
</dbReference>
<dbReference type="AlphaFoldDB" id="A0AA41FHN3"/>
<gene>
    <name evidence="6" type="ORF">GPL26_19145</name>
</gene>
<comment type="similarity">
    <text evidence="1">Belongs to the LysR transcriptional regulatory family.</text>
</comment>
<name>A0AA41FHN3_9FIRM</name>
<evidence type="ECO:0000256" key="3">
    <source>
        <dbReference type="ARBA" id="ARBA00023125"/>
    </source>
</evidence>
<accession>A0AA41FHN3</accession>
<dbReference type="Pfam" id="PF03466">
    <property type="entry name" value="LysR_substrate"/>
    <property type="match status" value="1"/>
</dbReference>
<dbReference type="InterPro" id="IPR000847">
    <property type="entry name" value="LysR_HTH_N"/>
</dbReference>
<evidence type="ECO:0000313" key="7">
    <source>
        <dbReference type="Proteomes" id="UP000708338"/>
    </source>
</evidence>
<dbReference type="GO" id="GO:0032993">
    <property type="term" value="C:protein-DNA complex"/>
    <property type="evidence" value="ECO:0007669"/>
    <property type="project" value="TreeGrafter"/>
</dbReference>
<evidence type="ECO:0000259" key="5">
    <source>
        <dbReference type="PROSITE" id="PS50931"/>
    </source>
</evidence>
<proteinExistence type="inferred from homology"/>
<dbReference type="FunFam" id="1.10.10.10:FF:000001">
    <property type="entry name" value="LysR family transcriptional regulator"/>
    <property type="match status" value="1"/>
</dbReference>
<evidence type="ECO:0000256" key="4">
    <source>
        <dbReference type="ARBA" id="ARBA00023163"/>
    </source>
</evidence>
<dbReference type="GO" id="GO:0003677">
    <property type="term" value="F:DNA binding"/>
    <property type="evidence" value="ECO:0007669"/>
    <property type="project" value="UniProtKB-KW"/>
</dbReference>
<dbReference type="InterPro" id="IPR036388">
    <property type="entry name" value="WH-like_DNA-bd_sf"/>
</dbReference>
<comment type="caution">
    <text evidence="6">The sequence shown here is derived from an EMBL/GenBank/DDBJ whole genome shotgun (WGS) entry which is preliminary data.</text>
</comment>
<sequence length="302" mass="34436">MTNGEVTMTLLQLQYFITVVETGNFTHAARQAYTSQPTISRQIQMLEEELGYSLFNRNSKPLRLTEPGQILYEGMKEAISRINDTLEKARIVSEGKEGVLSISFQSGYFSEYMFFSTINKLRETSPALQIRSNKLFSWDQIKGLKNESIDVAVGLEFPHWNELGFTVRKLKKVETLIVMSTNHRLAKKETLEYNDLCGETFFLTAPNGYQVDKIFKHRFCLDDVHQVEVSSSENAYFKVLSDNGLTISNPYDPVLLDSPHYHAVKFDSEYADSYVCVTNPDNTNPAIQLFLDLIQTDCESGK</sequence>
<dbReference type="InterPro" id="IPR036390">
    <property type="entry name" value="WH_DNA-bd_sf"/>
</dbReference>
<feature type="domain" description="HTH lysR-type" evidence="5">
    <location>
        <begin position="8"/>
        <end position="65"/>
    </location>
</feature>
<dbReference type="InterPro" id="IPR005119">
    <property type="entry name" value="LysR_subst-bd"/>
</dbReference>
<dbReference type="GO" id="GO:0003700">
    <property type="term" value="F:DNA-binding transcription factor activity"/>
    <property type="evidence" value="ECO:0007669"/>
    <property type="project" value="InterPro"/>
</dbReference>
<keyword evidence="3" id="KW-0238">DNA-binding</keyword>
<evidence type="ECO:0000256" key="1">
    <source>
        <dbReference type="ARBA" id="ARBA00009437"/>
    </source>
</evidence>
<keyword evidence="2" id="KW-0805">Transcription regulation</keyword>
<protein>
    <submittedName>
        <fullName evidence="6">LysR family transcriptional regulator</fullName>
    </submittedName>
</protein>
<evidence type="ECO:0000313" key="6">
    <source>
        <dbReference type="EMBL" id="MBT9811739.1"/>
    </source>
</evidence>
<dbReference type="Gene3D" id="1.10.10.10">
    <property type="entry name" value="Winged helix-like DNA-binding domain superfamily/Winged helix DNA-binding domain"/>
    <property type="match status" value="1"/>
</dbReference>
<dbReference type="PROSITE" id="PS50931">
    <property type="entry name" value="HTH_LYSR"/>
    <property type="match status" value="1"/>
</dbReference>